<dbReference type="CDD" id="cd00985">
    <property type="entry name" value="Maf_Ham1"/>
    <property type="match status" value="1"/>
</dbReference>
<dbReference type="Proteomes" id="UP000238413">
    <property type="component" value="Chromosome"/>
</dbReference>
<dbReference type="SUPFAM" id="SSF52972">
    <property type="entry name" value="ITPase-like"/>
    <property type="match status" value="1"/>
</dbReference>
<accession>A0ABN5I7C7</accession>
<evidence type="ECO:0000256" key="2">
    <source>
        <dbReference type="ARBA" id="ARBA00022801"/>
    </source>
</evidence>
<dbReference type="Gene3D" id="3.90.950.10">
    <property type="match status" value="1"/>
</dbReference>
<organism evidence="3 4">
    <name type="scientific">Streptomyces dengpaensis</name>
    <dbReference type="NCBI Taxonomy" id="2049881"/>
    <lineage>
        <taxon>Bacteria</taxon>
        <taxon>Bacillati</taxon>
        <taxon>Actinomycetota</taxon>
        <taxon>Actinomycetes</taxon>
        <taxon>Kitasatosporales</taxon>
        <taxon>Streptomycetaceae</taxon>
        <taxon>Streptomyces</taxon>
    </lineage>
</organism>
<dbReference type="InterPro" id="IPR002637">
    <property type="entry name" value="RdgB/HAM1"/>
</dbReference>
<dbReference type="EMBL" id="CP026652">
    <property type="protein sequence ID" value="AVH59060.1"/>
    <property type="molecule type" value="Genomic_DNA"/>
</dbReference>
<reference evidence="3 4" key="1">
    <citation type="submission" date="2018-02" db="EMBL/GenBank/DDBJ databases">
        <title>Complete genome sequence of Streptomyces dengpaensis, the producer of angucyclines.</title>
        <authorList>
            <person name="Yumei L."/>
        </authorList>
    </citation>
    <scope>NUCLEOTIDE SEQUENCE [LARGE SCALE GENOMIC DNA]</scope>
    <source>
        <strain evidence="3 4">XZHG99</strain>
    </source>
</reference>
<dbReference type="PANTHER" id="PTHR11067:SF9">
    <property type="entry name" value="INOSINE TRIPHOSPHATE PYROPHOSPHATASE"/>
    <property type="match status" value="1"/>
</dbReference>
<comment type="similarity">
    <text evidence="1">Belongs to the HAM1 NTPase family.</text>
</comment>
<gene>
    <name evidence="3" type="ORF">C4B68_28640</name>
</gene>
<evidence type="ECO:0000313" key="3">
    <source>
        <dbReference type="EMBL" id="AVH59060.1"/>
    </source>
</evidence>
<dbReference type="PANTHER" id="PTHR11067">
    <property type="entry name" value="INOSINE TRIPHOSPHATE PYROPHOSPHATASE/HAM1 PROTEIN"/>
    <property type="match status" value="1"/>
</dbReference>
<keyword evidence="2" id="KW-0378">Hydrolase</keyword>
<name>A0ABN5I7C7_9ACTN</name>
<protein>
    <submittedName>
        <fullName evidence="3">Non-canonical purine NTP pyrophosphatase</fullName>
    </submittedName>
</protein>
<proteinExistence type="inferred from homology"/>
<dbReference type="RefSeq" id="WP_099500803.1">
    <property type="nucleotide sequence ID" value="NZ_CP026652.1"/>
</dbReference>
<evidence type="ECO:0000313" key="4">
    <source>
        <dbReference type="Proteomes" id="UP000238413"/>
    </source>
</evidence>
<dbReference type="Pfam" id="PF01725">
    <property type="entry name" value="Ham1p_like"/>
    <property type="match status" value="1"/>
</dbReference>
<keyword evidence="4" id="KW-1185">Reference proteome</keyword>
<dbReference type="InterPro" id="IPR029001">
    <property type="entry name" value="ITPase-like_fam"/>
</dbReference>
<evidence type="ECO:0000256" key="1">
    <source>
        <dbReference type="ARBA" id="ARBA00008023"/>
    </source>
</evidence>
<sequence length="257" mass="27492">MRDEPNNLVDVQTPLCGAWPIDVTSPGLLPPSSAFSSLAYPTANVQQPQPVHASDKPRVAPKIPDSRMLAGTDFPRGLALVSSNKNKVAEFESLLGFKLASVSMQLPEVQSLDVKHVALRKAELAFSLVRRPVLVDDTGIYVDAWHGLPGAFTGWFFNTVGSEGMLQMLQQSDNRSATAVTALAVCDADGSRVCVGEATGHVAAQAQGGAADGHNAIWIPEGENRTAAAMPRDHRDKVSSRAAAVAALKRQEWVERF</sequence>